<feature type="short sequence motif" description="'HIGH' region" evidence="8">
    <location>
        <begin position="9"/>
        <end position="17"/>
    </location>
</feature>
<comment type="function">
    <text evidence="8">Catalyzes the attachment of tryptophan to tRNA(Trp).</text>
</comment>
<dbReference type="AlphaFoldDB" id="A0A5C5WNB5"/>
<comment type="subunit">
    <text evidence="8">Homodimer.</text>
</comment>
<dbReference type="PROSITE" id="PS00178">
    <property type="entry name" value="AA_TRNA_LIGASE_I"/>
    <property type="match status" value="1"/>
</dbReference>
<dbReference type="HAMAP" id="MF_00140_B">
    <property type="entry name" value="Trp_tRNA_synth_B"/>
    <property type="match status" value="1"/>
</dbReference>
<dbReference type="PRINTS" id="PR01039">
    <property type="entry name" value="TRNASYNTHTRP"/>
</dbReference>
<name>A0A5C5WNB5_9PLAN</name>
<dbReference type="RefSeq" id="WP_146510507.1">
    <property type="nucleotide sequence ID" value="NZ_SIHI01000006.1"/>
</dbReference>
<dbReference type="InterPro" id="IPR002305">
    <property type="entry name" value="aa-tRNA-synth_Ic"/>
</dbReference>
<dbReference type="NCBIfam" id="TIGR00233">
    <property type="entry name" value="trpS"/>
    <property type="match status" value="1"/>
</dbReference>
<dbReference type="Proteomes" id="UP000317243">
    <property type="component" value="Unassembled WGS sequence"/>
</dbReference>
<feature type="binding site" evidence="8">
    <location>
        <begin position="8"/>
        <end position="10"/>
    </location>
    <ligand>
        <name>ATP</name>
        <dbReference type="ChEBI" id="CHEBI:30616"/>
    </ligand>
</feature>
<dbReference type="Gene3D" id="3.40.50.620">
    <property type="entry name" value="HUPs"/>
    <property type="match status" value="1"/>
</dbReference>
<keyword evidence="3 8" id="KW-0547">Nucleotide-binding</keyword>
<keyword evidence="6 8" id="KW-0030">Aminoacyl-tRNA synthetase</keyword>
<comment type="subcellular location">
    <subcellularLocation>
        <location evidence="8">Cytoplasm</location>
    </subcellularLocation>
</comment>
<feature type="binding site" evidence="8">
    <location>
        <begin position="143"/>
        <end position="145"/>
    </location>
    <ligand>
        <name>ATP</name>
        <dbReference type="ChEBI" id="CHEBI:30616"/>
    </ligand>
</feature>
<dbReference type="InterPro" id="IPR002306">
    <property type="entry name" value="Trp-tRNA-ligase"/>
</dbReference>
<keyword evidence="4 8" id="KW-0067">ATP-binding</keyword>
<dbReference type="CDD" id="cd00806">
    <property type="entry name" value="TrpRS_core"/>
    <property type="match status" value="1"/>
</dbReference>
<organism evidence="10 11">
    <name type="scientific">Thalassoglobus neptunius</name>
    <dbReference type="NCBI Taxonomy" id="1938619"/>
    <lineage>
        <taxon>Bacteria</taxon>
        <taxon>Pseudomonadati</taxon>
        <taxon>Planctomycetota</taxon>
        <taxon>Planctomycetia</taxon>
        <taxon>Planctomycetales</taxon>
        <taxon>Planctomycetaceae</taxon>
        <taxon>Thalassoglobus</taxon>
    </lineage>
</organism>
<evidence type="ECO:0000256" key="2">
    <source>
        <dbReference type="ARBA" id="ARBA00022598"/>
    </source>
</evidence>
<dbReference type="InterPro" id="IPR014729">
    <property type="entry name" value="Rossmann-like_a/b/a_fold"/>
</dbReference>
<gene>
    <name evidence="8 10" type="primary">trpS</name>
    <name evidence="10" type="ORF">KOR42_30120</name>
</gene>
<dbReference type="EMBL" id="SIHI01000006">
    <property type="protein sequence ID" value="TWT52326.1"/>
    <property type="molecule type" value="Genomic_DNA"/>
</dbReference>
<dbReference type="GO" id="GO:0006436">
    <property type="term" value="P:tryptophanyl-tRNA aminoacylation"/>
    <property type="evidence" value="ECO:0007669"/>
    <property type="project" value="UniProtKB-UniRule"/>
</dbReference>
<dbReference type="GO" id="GO:0004830">
    <property type="term" value="F:tryptophan-tRNA ligase activity"/>
    <property type="evidence" value="ECO:0007669"/>
    <property type="project" value="UniProtKB-UniRule"/>
</dbReference>
<sequence>MRVLSGIQPTGRFHLGNYFGAIRQYIALQNNEQAFYFIADLHALTTVRNPEDFRANVRDAALDLLALGLQPDQATLFRQSDVPEVTELTWLLMTVTQMSLLEKCHAYKDKIAKGLPADAGLFTYPVLMAADILAYDSDLVPVGQDQIQHVEVTRDLAQRFNHIYDTEVFVLPKSHVLESTAKVPGTDGEKMSKSYNNTIGLFESPKKMRKKFMSVKTDSTPVEDPKNPETCAVFGLYKLFADETEQKALAERYRAGGMGYGEAKQTLYDKAMEHFAEARSRREELEANPDEVEDILRAGAAKARVKAQEVLSRAREACGMSARHAND</sequence>
<evidence type="ECO:0000313" key="11">
    <source>
        <dbReference type="Proteomes" id="UP000317243"/>
    </source>
</evidence>
<dbReference type="Gene3D" id="1.10.240.10">
    <property type="entry name" value="Tyrosyl-Transfer RNA Synthetase"/>
    <property type="match status" value="1"/>
</dbReference>
<comment type="catalytic activity">
    <reaction evidence="7 8">
        <text>tRNA(Trp) + L-tryptophan + ATP = L-tryptophyl-tRNA(Trp) + AMP + diphosphate + H(+)</text>
        <dbReference type="Rhea" id="RHEA:24080"/>
        <dbReference type="Rhea" id="RHEA-COMP:9671"/>
        <dbReference type="Rhea" id="RHEA-COMP:9705"/>
        <dbReference type="ChEBI" id="CHEBI:15378"/>
        <dbReference type="ChEBI" id="CHEBI:30616"/>
        <dbReference type="ChEBI" id="CHEBI:33019"/>
        <dbReference type="ChEBI" id="CHEBI:57912"/>
        <dbReference type="ChEBI" id="CHEBI:78442"/>
        <dbReference type="ChEBI" id="CHEBI:78535"/>
        <dbReference type="ChEBI" id="CHEBI:456215"/>
        <dbReference type="EC" id="6.1.1.2"/>
    </reaction>
</comment>
<accession>A0A5C5WNB5</accession>
<dbReference type="PANTHER" id="PTHR43766">
    <property type="entry name" value="TRYPTOPHAN--TRNA LIGASE, MITOCHONDRIAL"/>
    <property type="match status" value="1"/>
</dbReference>
<dbReference type="GO" id="GO:0005524">
    <property type="term" value="F:ATP binding"/>
    <property type="evidence" value="ECO:0007669"/>
    <property type="project" value="UniProtKB-UniRule"/>
</dbReference>
<proteinExistence type="inferred from homology"/>
<evidence type="ECO:0000256" key="1">
    <source>
        <dbReference type="ARBA" id="ARBA00005594"/>
    </source>
</evidence>
<dbReference type="InterPro" id="IPR001412">
    <property type="entry name" value="aa-tRNA-synth_I_CS"/>
</dbReference>
<dbReference type="Pfam" id="PF00579">
    <property type="entry name" value="tRNA-synt_1b"/>
    <property type="match status" value="1"/>
</dbReference>
<dbReference type="EC" id="6.1.1.2" evidence="8"/>
<feature type="binding site" evidence="8">
    <location>
        <position position="183"/>
    </location>
    <ligand>
        <name>ATP</name>
        <dbReference type="ChEBI" id="CHEBI:30616"/>
    </ligand>
</feature>
<evidence type="ECO:0000256" key="8">
    <source>
        <dbReference type="HAMAP-Rule" id="MF_00140"/>
    </source>
</evidence>
<dbReference type="InterPro" id="IPR050203">
    <property type="entry name" value="Trp-tRNA_synthetase"/>
</dbReference>
<keyword evidence="11" id="KW-1185">Reference proteome</keyword>
<dbReference type="GO" id="GO:0005829">
    <property type="term" value="C:cytosol"/>
    <property type="evidence" value="ECO:0007669"/>
    <property type="project" value="TreeGrafter"/>
</dbReference>
<comment type="caution">
    <text evidence="10">The sequence shown here is derived from an EMBL/GenBank/DDBJ whole genome shotgun (WGS) entry which is preliminary data.</text>
</comment>
<evidence type="ECO:0000256" key="3">
    <source>
        <dbReference type="ARBA" id="ARBA00022741"/>
    </source>
</evidence>
<evidence type="ECO:0000256" key="6">
    <source>
        <dbReference type="ARBA" id="ARBA00023146"/>
    </source>
</evidence>
<dbReference type="FunFam" id="1.10.240.10:FF:000005">
    <property type="entry name" value="Tryptophan--tRNA ligase"/>
    <property type="match status" value="1"/>
</dbReference>
<dbReference type="SUPFAM" id="SSF52374">
    <property type="entry name" value="Nucleotidylyl transferase"/>
    <property type="match status" value="1"/>
</dbReference>
<dbReference type="InterPro" id="IPR024109">
    <property type="entry name" value="Trp-tRNA-ligase_bac-type"/>
</dbReference>
<dbReference type="PANTHER" id="PTHR43766:SF1">
    <property type="entry name" value="TRYPTOPHAN--TRNA LIGASE, MITOCHONDRIAL"/>
    <property type="match status" value="1"/>
</dbReference>
<keyword evidence="5 8" id="KW-0648">Protein biosynthesis</keyword>
<keyword evidence="2 8" id="KW-0436">Ligase</keyword>
<feature type="binding site" evidence="8">
    <location>
        <position position="131"/>
    </location>
    <ligand>
        <name>L-tryptophan</name>
        <dbReference type="ChEBI" id="CHEBI:57912"/>
    </ligand>
</feature>
<protein>
    <recommendedName>
        <fullName evidence="8">Tryptophan--tRNA ligase</fullName>
        <ecNumber evidence="8">6.1.1.2</ecNumber>
    </recommendedName>
    <alternativeName>
        <fullName evidence="8">Tryptophanyl-tRNA synthetase</fullName>
        <shortName evidence="8">TrpRS</shortName>
    </alternativeName>
</protein>
<evidence type="ECO:0000256" key="7">
    <source>
        <dbReference type="ARBA" id="ARBA00049929"/>
    </source>
</evidence>
<evidence type="ECO:0000256" key="4">
    <source>
        <dbReference type="ARBA" id="ARBA00022840"/>
    </source>
</evidence>
<feature type="binding site" evidence="8">
    <location>
        <begin position="16"/>
        <end position="17"/>
    </location>
    <ligand>
        <name>ATP</name>
        <dbReference type="ChEBI" id="CHEBI:30616"/>
    </ligand>
</feature>
<dbReference type="OrthoDB" id="9801042at2"/>
<feature type="short sequence motif" description="'KMSKS' region" evidence="8">
    <location>
        <begin position="190"/>
        <end position="194"/>
    </location>
</feature>
<reference evidence="10 11" key="1">
    <citation type="submission" date="2019-02" db="EMBL/GenBank/DDBJ databases">
        <title>Deep-cultivation of Planctomycetes and their phenomic and genomic characterization uncovers novel biology.</title>
        <authorList>
            <person name="Wiegand S."/>
            <person name="Jogler M."/>
            <person name="Boedeker C."/>
            <person name="Pinto D."/>
            <person name="Vollmers J."/>
            <person name="Rivas-Marin E."/>
            <person name="Kohn T."/>
            <person name="Peeters S.H."/>
            <person name="Heuer A."/>
            <person name="Rast P."/>
            <person name="Oberbeckmann S."/>
            <person name="Bunk B."/>
            <person name="Jeske O."/>
            <person name="Meyerdierks A."/>
            <person name="Storesund J.E."/>
            <person name="Kallscheuer N."/>
            <person name="Luecker S."/>
            <person name="Lage O.M."/>
            <person name="Pohl T."/>
            <person name="Merkel B.J."/>
            <person name="Hornburger P."/>
            <person name="Mueller R.-W."/>
            <person name="Bruemmer F."/>
            <person name="Labrenz M."/>
            <person name="Spormann A.M."/>
            <person name="Op Den Camp H."/>
            <person name="Overmann J."/>
            <person name="Amann R."/>
            <person name="Jetten M.S.M."/>
            <person name="Mascher T."/>
            <person name="Medema M.H."/>
            <person name="Devos D.P."/>
            <person name="Kaster A.-K."/>
            <person name="Ovreas L."/>
            <person name="Rohde M."/>
            <person name="Galperin M.Y."/>
            <person name="Jogler C."/>
        </authorList>
    </citation>
    <scope>NUCLEOTIDE SEQUENCE [LARGE SCALE GENOMIC DNA]</scope>
    <source>
        <strain evidence="10 11">KOR42</strain>
    </source>
</reference>
<evidence type="ECO:0000313" key="10">
    <source>
        <dbReference type="EMBL" id="TWT52326.1"/>
    </source>
</evidence>
<evidence type="ECO:0000256" key="9">
    <source>
        <dbReference type="RuleBase" id="RU363036"/>
    </source>
</evidence>
<evidence type="ECO:0000256" key="5">
    <source>
        <dbReference type="ARBA" id="ARBA00022917"/>
    </source>
</evidence>
<keyword evidence="8" id="KW-0963">Cytoplasm</keyword>
<comment type="similarity">
    <text evidence="1 8 9">Belongs to the class-I aminoacyl-tRNA synthetase family.</text>
</comment>
<feature type="binding site" evidence="8">
    <location>
        <begin position="190"/>
        <end position="194"/>
    </location>
    <ligand>
        <name>ATP</name>
        <dbReference type="ChEBI" id="CHEBI:30616"/>
    </ligand>
</feature>